<keyword evidence="1" id="KW-0472">Membrane</keyword>
<dbReference type="AlphaFoldDB" id="A0AAJ5STI5"/>
<feature type="transmembrane region" description="Helical" evidence="1">
    <location>
        <begin position="59"/>
        <end position="83"/>
    </location>
</feature>
<gene>
    <name evidence="2" type="ORF">K7K07_00825</name>
</gene>
<name>A0AAJ5STI5_9PSED</name>
<dbReference type="EMBL" id="CP083803">
    <property type="protein sequence ID" value="UXZ45565.1"/>
    <property type="molecule type" value="Genomic_DNA"/>
</dbReference>
<evidence type="ECO:0000313" key="2">
    <source>
        <dbReference type="EMBL" id="UXZ45565.1"/>
    </source>
</evidence>
<reference evidence="2" key="1">
    <citation type="submission" date="2021-08" db="EMBL/GenBank/DDBJ databases">
        <authorList>
            <person name="Yaryura P.M."/>
            <person name="Bianco M.I."/>
            <person name="Morais C."/>
            <person name="Setubal J.C."/>
        </authorList>
    </citation>
    <scope>NUCLEOTIDE SEQUENCE</scope>
    <source>
        <strain evidence="2">AP1</strain>
    </source>
</reference>
<evidence type="ECO:0000313" key="3">
    <source>
        <dbReference type="Proteomes" id="UP001209279"/>
    </source>
</evidence>
<sequence>MCELLQIIRIAGFALCVVAGLTAVLSANSYCKKNGINMNTFEGMFEMYRRVFRFENRRLSILMLSTTYGGAVLMVGVAAITFWGQAQGCDFHINRLAR</sequence>
<organism evidence="2 3">
    <name type="scientific">Pseudomonas soli</name>
    <dbReference type="NCBI Taxonomy" id="1306993"/>
    <lineage>
        <taxon>Bacteria</taxon>
        <taxon>Pseudomonadati</taxon>
        <taxon>Pseudomonadota</taxon>
        <taxon>Gammaproteobacteria</taxon>
        <taxon>Pseudomonadales</taxon>
        <taxon>Pseudomonadaceae</taxon>
        <taxon>Pseudomonas</taxon>
    </lineage>
</organism>
<evidence type="ECO:0000256" key="1">
    <source>
        <dbReference type="SAM" id="Phobius"/>
    </source>
</evidence>
<accession>A0AAJ5STI5</accession>
<keyword evidence="1" id="KW-1133">Transmembrane helix</keyword>
<dbReference type="Proteomes" id="UP001209279">
    <property type="component" value="Chromosome"/>
</dbReference>
<dbReference type="RefSeq" id="WP_263159463.1">
    <property type="nucleotide sequence ID" value="NZ_CP083803.1"/>
</dbReference>
<proteinExistence type="predicted"/>
<feature type="transmembrane region" description="Helical" evidence="1">
    <location>
        <begin position="6"/>
        <end position="28"/>
    </location>
</feature>
<protein>
    <submittedName>
        <fullName evidence="2">Uncharacterized protein</fullName>
    </submittedName>
</protein>
<keyword evidence="1" id="KW-0812">Transmembrane</keyword>